<feature type="non-terminal residue" evidence="1">
    <location>
        <position position="114"/>
    </location>
</feature>
<accession>A0A6S7K129</accession>
<keyword evidence="2" id="KW-1185">Reference proteome</keyword>
<dbReference type="AlphaFoldDB" id="A0A6S7K129"/>
<evidence type="ECO:0000313" key="1">
    <source>
        <dbReference type="EMBL" id="CAB4039026.1"/>
    </source>
</evidence>
<protein>
    <submittedName>
        <fullName evidence="1">Uncharacterized protein</fullName>
    </submittedName>
</protein>
<dbReference type="OrthoDB" id="5982966at2759"/>
<gene>
    <name evidence="1" type="ORF">PACLA_8A046966</name>
</gene>
<reference evidence="1" key="1">
    <citation type="submission" date="2020-04" db="EMBL/GenBank/DDBJ databases">
        <authorList>
            <person name="Alioto T."/>
            <person name="Alioto T."/>
            <person name="Gomez Garrido J."/>
        </authorList>
    </citation>
    <scope>NUCLEOTIDE SEQUENCE</scope>
    <source>
        <strain evidence="1">A484AB</strain>
    </source>
</reference>
<proteinExistence type="predicted"/>
<dbReference type="EMBL" id="CACRXK020024866">
    <property type="protein sequence ID" value="CAB4039026.1"/>
    <property type="molecule type" value="Genomic_DNA"/>
</dbReference>
<evidence type="ECO:0000313" key="2">
    <source>
        <dbReference type="Proteomes" id="UP001152795"/>
    </source>
</evidence>
<organism evidence="1 2">
    <name type="scientific">Paramuricea clavata</name>
    <name type="common">Red gorgonian</name>
    <name type="synonym">Violescent sea-whip</name>
    <dbReference type="NCBI Taxonomy" id="317549"/>
    <lineage>
        <taxon>Eukaryota</taxon>
        <taxon>Metazoa</taxon>
        <taxon>Cnidaria</taxon>
        <taxon>Anthozoa</taxon>
        <taxon>Octocorallia</taxon>
        <taxon>Malacalcyonacea</taxon>
        <taxon>Plexauridae</taxon>
        <taxon>Paramuricea</taxon>
    </lineage>
</organism>
<name>A0A6S7K129_PARCT</name>
<comment type="caution">
    <text evidence="1">The sequence shown here is derived from an EMBL/GenBank/DDBJ whole genome shotgun (WGS) entry which is preliminary data.</text>
</comment>
<feature type="non-terminal residue" evidence="1">
    <location>
        <position position="1"/>
    </location>
</feature>
<sequence length="114" mass="12812">SEWPRDIVTTATNESEAEAKATRAVFKLAVEPTNPPDGILTKFSLNKAVRVNAWISRFVYNCRAKATKKETRSGPLTTQEINDQHSAYVKQAQAILYDKVSDDKQRLGVQMNED</sequence>
<dbReference type="Proteomes" id="UP001152795">
    <property type="component" value="Unassembled WGS sequence"/>
</dbReference>